<dbReference type="Gene3D" id="3.40.50.300">
    <property type="entry name" value="P-loop containing nucleotide triphosphate hydrolases"/>
    <property type="match status" value="1"/>
</dbReference>
<dbReference type="InterPro" id="IPR027417">
    <property type="entry name" value="P-loop_NTPase"/>
</dbReference>
<dbReference type="Proteomes" id="UP000054166">
    <property type="component" value="Unassembled WGS sequence"/>
</dbReference>
<reference evidence="2" key="2">
    <citation type="submission" date="2015-01" db="EMBL/GenBank/DDBJ databases">
        <title>Evolutionary Origins and Diversification of the Mycorrhizal Mutualists.</title>
        <authorList>
            <consortium name="DOE Joint Genome Institute"/>
            <consortium name="Mycorrhizal Genomics Consortium"/>
            <person name="Kohler A."/>
            <person name="Kuo A."/>
            <person name="Nagy L.G."/>
            <person name="Floudas D."/>
            <person name="Copeland A."/>
            <person name="Barry K.W."/>
            <person name="Cichocki N."/>
            <person name="Veneault-Fourrey C."/>
            <person name="LaButti K."/>
            <person name="Lindquist E.A."/>
            <person name="Lipzen A."/>
            <person name="Lundell T."/>
            <person name="Morin E."/>
            <person name="Murat C."/>
            <person name="Riley R."/>
            <person name="Ohm R."/>
            <person name="Sun H."/>
            <person name="Tunlid A."/>
            <person name="Henrissat B."/>
            <person name="Grigoriev I.V."/>
            <person name="Hibbett D.S."/>
            <person name="Martin F."/>
        </authorList>
    </citation>
    <scope>NUCLEOTIDE SEQUENCE [LARGE SCALE GENOMIC DNA]</scope>
    <source>
        <strain evidence="2">F 1598</strain>
    </source>
</reference>
<dbReference type="EMBL" id="KN832995">
    <property type="protein sequence ID" value="KIM82205.1"/>
    <property type="molecule type" value="Genomic_DNA"/>
</dbReference>
<gene>
    <name evidence="1" type="ORF">PILCRDRAFT_471549</name>
</gene>
<dbReference type="InParanoid" id="A0A0C3FC70"/>
<reference evidence="1 2" key="1">
    <citation type="submission" date="2014-04" db="EMBL/GenBank/DDBJ databases">
        <authorList>
            <consortium name="DOE Joint Genome Institute"/>
            <person name="Kuo A."/>
            <person name="Tarkka M."/>
            <person name="Buscot F."/>
            <person name="Kohler A."/>
            <person name="Nagy L.G."/>
            <person name="Floudas D."/>
            <person name="Copeland A."/>
            <person name="Barry K.W."/>
            <person name="Cichocki N."/>
            <person name="Veneault-Fourrey C."/>
            <person name="LaButti K."/>
            <person name="Lindquist E.A."/>
            <person name="Lipzen A."/>
            <person name="Lundell T."/>
            <person name="Morin E."/>
            <person name="Murat C."/>
            <person name="Sun H."/>
            <person name="Tunlid A."/>
            <person name="Henrissat B."/>
            <person name="Grigoriev I.V."/>
            <person name="Hibbett D.S."/>
            <person name="Martin F."/>
            <person name="Nordberg H.P."/>
            <person name="Cantor M.N."/>
            <person name="Hua S.X."/>
        </authorList>
    </citation>
    <scope>NUCLEOTIDE SEQUENCE [LARGE SCALE GENOMIC DNA]</scope>
    <source>
        <strain evidence="1 2">F 1598</strain>
    </source>
</reference>
<sequence>MVSNHPYHLYGTNIPIPCLTPILQQRKRHNPPRPHLLLRRVASNINHLRLFRPWKAICSSPQLSQMTLILFMNKCDLLEKNIKNGCASRSH</sequence>
<proteinExistence type="predicted"/>
<evidence type="ECO:0000313" key="2">
    <source>
        <dbReference type="Proteomes" id="UP000054166"/>
    </source>
</evidence>
<accession>A0A0C3FC70</accession>
<name>A0A0C3FC70_PILCF</name>
<keyword evidence="2" id="KW-1185">Reference proteome</keyword>
<evidence type="ECO:0000313" key="1">
    <source>
        <dbReference type="EMBL" id="KIM82205.1"/>
    </source>
</evidence>
<protein>
    <submittedName>
        <fullName evidence="1">Uncharacterized protein</fullName>
    </submittedName>
</protein>
<organism evidence="1 2">
    <name type="scientific">Piloderma croceum (strain F 1598)</name>
    <dbReference type="NCBI Taxonomy" id="765440"/>
    <lineage>
        <taxon>Eukaryota</taxon>
        <taxon>Fungi</taxon>
        <taxon>Dikarya</taxon>
        <taxon>Basidiomycota</taxon>
        <taxon>Agaricomycotina</taxon>
        <taxon>Agaricomycetes</taxon>
        <taxon>Agaricomycetidae</taxon>
        <taxon>Atheliales</taxon>
        <taxon>Atheliaceae</taxon>
        <taxon>Piloderma</taxon>
    </lineage>
</organism>
<dbReference type="AlphaFoldDB" id="A0A0C3FC70"/>
<dbReference type="HOGENOM" id="CLU_2427825_0_0_1"/>